<evidence type="ECO:0000256" key="7">
    <source>
        <dbReference type="ARBA" id="ARBA00022989"/>
    </source>
</evidence>
<keyword evidence="10 17" id="KW-0675">Receptor</keyword>
<name>A0A1S3K2N1_LINAN</name>
<keyword evidence="5 14" id="KW-0732">Signal</keyword>
<keyword evidence="4 13" id="KW-0812">Transmembrane</keyword>
<dbReference type="PROSITE" id="PS50262">
    <property type="entry name" value="G_PROTEIN_RECEP_F1_2"/>
    <property type="match status" value="1"/>
</dbReference>
<feature type="transmembrane region" description="Helical" evidence="13">
    <location>
        <begin position="787"/>
        <end position="811"/>
    </location>
</feature>
<dbReference type="SUPFAM" id="SSF52058">
    <property type="entry name" value="L domain-like"/>
    <property type="match status" value="2"/>
</dbReference>
<feature type="transmembrane region" description="Helical" evidence="13">
    <location>
        <begin position="652"/>
        <end position="679"/>
    </location>
</feature>
<feature type="transmembrane region" description="Helical" evidence="13">
    <location>
        <begin position="614"/>
        <end position="632"/>
    </location>
</feature>
<evidence type="ECO:0000256" key="9">
    <source>
        <dbReference type="ARBA" id="ARBA00023136"/>
    </source>
</evidence>
<protein>
    <submittedName>
        <fullName evidence="17">Leucine-rich repeat-containing G-protein coupled receptor 5 isoform X2</fullName>
    </submittedName>
</protein>
<keyword evidence="6" id="KW-0677">Repeat</keyword>
<keyword evidence="12" id="KW-0807">Transducer</keyword>
<dbReference type="OrthoDB" id="1883493at2759"/>
<keyword evidence="9 13" id="KW-0472">Membrane</keyword>
<dbReference type="InterPro" id="IPR000276">
    <property type="entry name" value="GPCR_Rhodpsn"/>
</dbReference>
<evidence type="ECO:0000256" key="12">
    <source>
        <dbReference type="ARBA" id="ARBA00023224"/>
    </source>
</evidence>
<keyword evidence="16" id="KW-1185">Reference proteome</keyword>
<dbReference type="Pfam" id="PF00001">
    <property type="entry name" value="7tm_1"/>
    <property type="match status" value="1"/>
</dbReference>
<dbReference type="GO" id="GO:0016500">
    <property type="term" value="F:protein-hormone receptor activity"/>
    <property type="evidence" value="ECO:0007669"/>
    <property type="project" value="InterPro"/>
</dbReference>
<dbReference type="GeneID" id="106178134"/>
<evidence type="ECO:0000313" key="17">
    <source>
        <dbReference type="RefSeq" id="XP_013416654.1"/>
    </source>
</evidence>
<feature type="chain" id="PRO_5010313768" evidence="14">
    <location>
        <begin position="29"/>
        <end position="1215"/>
    </location>
</feature>
<proteinExistence type="predicted"/>
<evidence type="ECO:0000313" key="16">
    <source>
        <dbReference type="Proteomes" id="UP000085678"/>
    </source>
</evidence>
<gene>
    <name evidence="17" type="primary">LOC106178134</name>
</gene>
<dbReference type="InterPro" id="IPR017452">
    <property type="entry name" value="GPCR_Rhodpsn_7TM"/>
</dbReference>
<dbReference type="PRINTS" id="PR00373">
    <property type="entry name" value="GLYCHORMONER"/>
</dbReference>
<evidence type="ECO:0000256" key="2">
    <source>
        <dbReference type="ARBA" id="ARBA00022475"/>
    </source>
</evidence>
<evidence type="ECO:0000256" key="3">
    <source>
        <dbReference type="ARBA" id="ARBA00022614"/>
    </source>
</evidence>
<dbReference type="Pfam" id="PF13855">
    <property type="entry name" value="LRR_8"/>
    <property type="match status" value="4"/>
</dbReference>
<feature type="domain" description="G-protein coupled receptors family 1 profile" evidence="15">
    <location>
        <begin position="593"/>
        <end position="840"/>
    </location>
</feature>
<dbReference type="PANTHER" id="PTHR24372:SF82">
    <property type="entry name" value="RICKETS"/>
    <property type="match status" value="1"/>
</dbReference>
<dbReference type="AlphaFoldDB" id="A0A1S3K2N1"/>
<feature type="transmembrane region" description="Helical" evidence="13">
    <location>
        <begin position="700"/>
        <end position="722"/>
    </location>
</feature>
<dbReference type="FunFam" id="3.80.10.10:FF:000770">
    <property type="entry name" value="Uncharacterized protein"/>
    <property type="match status" value="1"/>
</dbReference>
<keyword evidence="7 13" id="KW-1133">Transmembrane helix</keyword>
<dbReference type="InterPro" id="IPR032675">
    <property type="entry name" value="LRR_dom_sf"/>
</dbReference>
<dbReference type="Gene3D" id="1.20.1070.10">
    <property type="entry name" value="Rhodopsin 7-helix transmembrane proteins"/>
    <property type="match status" value="1"/>
</dbReference>
<keyword evidence="8" id="KW-0297">G-protein coupled receptor</keyword>
<dbReference type="InterPro" id="IPR002131">
    <property type="entry name" value="Gphrmn_rcpt_fam"/>
</dbReference>
<dbReference type="PANTHER" id="PTHR24372">
    <property type="entry name" value="GLYCOPROTEIN HORMONE RECEPTOR"/>
    <property type="match status" value="1"/>
</dbReference>
<dbReference type="Proteomes" id="UP000085678">
    <property type="component" value="Unplaced"/>
</dbReference>
<evidence type="ECO:0000256" key="11">
    <source>
        <dbReference type="ARBA" id="ARBA00023180"/>
    </source>
</evidence>
<evidence type="ECO:0000256" key="4">
    <source>
        <dbReference type="ARBA" id="ARBA00022692"/>
    </source>
</evidence>
<reference evidence="17" key="1">
    <citation type="submission" date="2025-08" db="UniProtKB">
        <authorList>
            <consortium name="RefSeq"/>
        </authorList>
    </citation>
    <scope>IDENTIFICATION</scope>
    <source>
        <tissue evidence="17">Gonads</tissue>
    </source>
</reference>
<evidence type="ECO:0000259" key="15">
    <source>
        <dbReference type="PROSITE" id="PS50262"/>
    </source>
</evidence>
<dbReference type="SMART" id="SM00364">
    <property type="entry name" value="LRR_BAC"/>
    <property type="match status" value="7"/>
</dbReference>
<evidence type="ECO:0000256" key="13">
    <source>
        <dbReference type="SAM" id="Phobius"/>
    </source>
</evidence>
<dbReference type="GO" id="GO:0007189">
    <property type="term" value="P:adenylate cyclase-activating G protein-coupled receptor signaling pathway"/>
    <property type="evidence" value="ECO:0007669"/>
    <property type="project" value="TreeGrafter"/>
</dbReference>
<comment type="subcellular location">
    <subcellularLocation>
        <location evidence="1">Cell membrane</location>
        <topology evidence="1">Multi-pass membrane protein</topology>
    </subcellularLocation>
</comment>
<evidence type="ECO:0000256" key="6">
    <source>
        <dbReference type="ARBA" id="ARBA00022737"/>
    </source>
</evidence>
<sequence>MAQTFELCVLLLLYLLGFSPVRWNLVAAETNQSYCPSACTCSGYAFTVRADCSGQNLHGIPSDLSSFTVQLDLSVNQITRLPDFAFSQYKFLEELRLDGNCLSWLPAQAFTGILHLKTLHLQGNQFTDVPSKALESLYFLQQLHLDANQILTVPADAFYNMPYLKQLWLDANELTAVPREALSRLPALEALTLAVNNITQVEAHSFANNRKLVVLLLHTNNIGIIDEKAFGGLADLKTLELQNNKLKSVPMALRDLPQLTELDLSGNKINHIPDGAFTSNKELKLIHLSGNPILSLGTFAFTQLPYLEKLVIAHIKEQKEFPSLQGTGKINTLKLSGGRIDKVPENLCDLIPGLTSLDLHSNKIKNLPDLSSCTKLKILNFAENEISSLESTPFRNLHKLTDLNISNNLLTELQFDAFHGLQSLLYLELQNNQLSNIDRDAFGSLTSLQDLNLANNHIPSLPTKGLVNLRSLKIDQNYEMRAFPSVVQFPVIQSVQTSYTYHCCHFMNEGKFLVSSDLYVPVTMNWTDLSDFPSNPMYSGEARDRDRRSLAISRKVPVQCTPEPGPLMPCNNLIEWWSLRVGVWLIFLVGAVGCACIILVTVAQKRKVDTNKFLVCNLACGNLCVAVYLGLLTSVDASTIGQFESSAIGWQFGLGCKASGFLAVFGTQLSVFTLLLITVERVYAIIHAADLQKRVPLRHAACLVSFIWLVAVLFASLPLIHVSSYSKYAICLPMEIGDVASKVYVCILVAIDGAVFMIMIACYIQICVSLKGTGLVSLHDSRVTKRMAVLIFTDLICWLPIMILTLAAAGFGHVLIGATATKVMALFVFPLNCCANPLLYITLTKQFRLDCISVCGKKRNHYTDTEDFIRVNKTCNLKDYVEDGSNTTRLEPDSVMKMRVSCFHDMSEIDHLQIRDLDEDSGWDDDLHQCSDHTYYHISNARECFNSFPKSEVHSCRTHAASKCCNKDNYPARGGTPYEETIPLKELNYSQIPNSDSDLWERRHASSRFPIGGNRYEKCWQRKIEVQMNPYDGDNKDEQNYVPMLDSTSMLNGDGHSLYLNFPNKETEYLSRESHNVSLCEGKPPECLSKTIHPSHMTPFNVGLYPPKKQQALSPNYLLYDPEHNETQDQISPLQSHPKSISRQYMNIGKYPLDVQCVGEDEGMSSSSSSVALQRDSGYSVSGSGCDSSDSCSNTEMELAQHQKKEIIVDCCSTI</sequence>
<keyword evidence="2" id="KW-1003">Cell membrane</keyword>
<dbReference type="GO" id="GO:0009755">
    <property type="term" value="P:hormone-mediated signaling pathway"/>
    <property type="evidence" value="ECO:0007669"/>
    <property type="project" value="TreeGrafter"/>
</dbReference>
<keyword evidence="11" id="KW-0325">Glycoprotein</keyword>
<feature type="transmembrane region" description="Helical" evidence="13">
    <location>
        <begin position="581"/>
        <end position="602"/>
    </location>
</feature>
<evidence type="ECO:0000256" key="14">
    <source>
        <dbReference type="SAM" id="SignalP"/>
    </source>
</evidence>
<evidence type="ECO:0000256" key="5">
    <source>
        <dbReference type="ARBA" id="ARBA00022729"/>
    </source>
</evidence>
<evidence type="ECO:0000256" key="10">
    <source>
        <dbReference type="ARBA" id="ARBA00023170"/>
    </source>
</evidence>
<dbReference type="SMART" id="SM00369">
    <property type="entry name" value="LRR_TYP"/>
    <property type="match status" value="14"/>
</dbReference>
<dbReference type="RefSeq" id="XP_013416654.1">
    <property type="nucleotide sequence ID" value="XM_013561200.1"/>
</dbReference>
<dbReference type="InParanoid" id="A0A1S3K2N1"/>
<dbReference type="Gene3D" id="3.80.10.10">
    <property type="entry name" value="Ribonuclease Inhibitor"/>
    <property type="match status" value="2"/>
</dbReference>
<accession>A0A1S3K2N1</accession>
<dbReference type="KEGG" id="lak:106178134"/>
<dbReference type="PROSITE" id="PS51450">
    <property type="entry name" value="LRR"/>
    <property type="match status" value="4"/>
</dbReference>
<keyword evidence="3" id="KW-0433">Leucine-rich repeat</keyword>
<dbReference type="SUPFAM" id="SSF81321">
    <property type="entry name" value="Family A G protein-coupled receptor-like"/>
    <property type="match status" value="1"/>
</dbReference>
<dbReference type="GO" id="GO:0008528">
    <property type="term" value="F:G protein-coupled peptide receptor activity"/>
    <property type="evidence" value="ECO:0007669"/>
    <property type="project" value="TreeGrafter"/>
</dbReference>
<dbReference type="FunFam" id="3.80.10.10:FF:001164">
    <property type="entry name" value="GH01279p"/>
    <property type="match status" value="1"/>
</dbReference>
<organism evidence="16 17">
    <name type="scientific">Lingula anatina</name>
    <name type="common">Brachiopod</name>
    <name type="synonym">Lingula unguis</name>
    <dbReference type="NCBI Taxonomy" id="7574"/>
    <lineage>
        <taxon>Eukaryota</taxon>
        <taxon>Metazoa</taxon>
        <taxon>Spiralia</taxon>
        <taxon>Lophotrochozoa</taxon>
        <taxon>Brachiopoda</taxon>
        <taxon>Linguliformea</taxon>
        <taxon>Lingulata</taxon>
        <taxon>Lingulida</taxon>
        <taxon>Linguloidea</taxon>
        <taxon>Lingulidae</taxon>
        <taxon>Lingula</taxon>
    </lineage>
</organism>
<evidence type="ECO:0000256" key="1">
    <source>
        <dbReference type="ARBA" id="ARBA00004651"/>
    </source>
</evidence>
<dbReference type="InterPro" id="IPR001611">
    <property type="entry name" value="Leu-rich_rpt"/>
</dbReference>
<dbReference type="PRINTS" id="PR00237">
    <property type="entry name" value="GPCRRHODOPSN"/>
</dbReference>
<feature type="transmembrane region" description="Helical" evidence="13">
    <location>
        <begin position="742"/>
        <end position="766"/>
    </location>
</feature>
<dbReference type="InterPro" id="IPR003591">
    <property type="entry name" value="Leu-rich_rpt_typical-subtyp"/>
</dbReference>
<dbReference type="GO" id="GO:0005886">
    <property type="term" value="C:plasma membrane"/>
    <property type="evidence" value="ECO:0007669"/>
    <property type="project" value="UniProtKB-SubCell"/>
</dbReference>
<feature type="signal peptide" evidence="14">
    <location>
        <begin position="1"/>
        <end position="28"/>
    </location>
</feature>
<dbReference type="STRING" id="7574.A0A1S3K2N1"/>
<evidence type="ECO:0000256" key="8">
    <source>
        <dbReference type="ARBA" id="ARBA00023040"/>
    </source>
</evidence>